<organism evidence="11 12">
    <name type="scientific">Clytia hemisphaerica</name>
    <dbReference type="NCBI Taxonomy" id="252671"/>
    <lineage>
        <taxon>Eukaryota</taxon>
        <taxon>Metazoa</taxon>
        <taxon>Cnidaria</taxon>
        <taxon>Hydrozoa</taxon>
        <taxon>Hydroidolina</taxon>
        <taxon>Leptothecata</taxon>
        <taxon>Obeliida</taxon>
        <taxon>Clytiidae</taxon>
        <taxon>Clytia</taxon>
    </lineage>
</organism>
<comment type="subcellular location">
    <subcellularLocation>
        <location evidence="1">Membrane</location>
        <topology evidence="1">Multi-pass membrane protein</topology>
    </subcellularLocation>
</comment>
<dbReference type="InterPro" id="IPR013099">
    <property type="entry name" value="K_chnl_dom"/>
</dbReference>
<feature type="transmembrane region" description="Helical" evidence="8">
    <location>
        <begin position="176"/>
        <end position="197"/>
    </location>
</feature>
<keyword evidence="7" id="KW-0407">Ion channel</keyword>
<name>A0A7M5WVV5_9CNID</name>
<dbReference type="Gene3D" id="1.10.287.70">
    <property type="match status" value="1"/>
</dbReference>
<feature type="chain" id="PRO_5029556724" description="Potassium channel domain-containing protein" evidence="9">
    <location>
        <begin position="19"/>
        <end position="479"/>
    </location>
</feature>
<evidence type="ECO:0000256" key="9">
    <source>
        <dbReference type="SAM" id="SignalP"/>
    </source>
</evidence>
<evidence type="ECO:0000256" key="7">
    <source>
        <dbReference type="ARBA" id="ARBA00023303"/>
    </source>
</evidence>
<proteinExistence type="predicted"/>
<dbReference type="GeneID" id="136818887"/>
<dbReference type="SUPFAM" id="SSF53850">
    <property type="entry name" value="Periplasmic binding protein-like II"/>
    <property type="match status" value="1"/>
</dbReference>
<dbReference type="SUPFAM" id="SSF81324">
    <property type="entry name" value="Voltage-gated potassium channels"/>
    <property type="match status" value="1"/>
</dbReference>
<dbReference type="PANTHER" id="PTHR11537">
    <property type="entry name" value="VOLTAGE-GATED POTASSIUM CHANNEL"/>
    <property type="match status" value="1"/>
</dbReference>
<keyword evidence="6 8" id="KW-0472">Membrane</keyword>
<dbReference type="InterPro" id="IPR028325">
    <property type="entry name" value="VG_K_chnl"/>
</dbReference>
<evidence type="ECO:0000259" key="10">
    <source>
        <dbReference type="Pfam" id="PF07885"/>
    </source>
</evidence>
<evidence type="ECO:0000256" key="5">
    <source>
        <dbReference type="ARBA" id="ARBA00023065"/>
    </source>
</evidence>
<protein>
    <recommendedName>
        <fullName evidence="10">Potassium channel domain-containing protein</fullName>
    </recommendedName>
</protein>
<dbReference type="EnsemblMetazoa" id="CLYHEMT013956.1">
    <property type="protein sequence ID" value="CLYHEMP013956.1"/>
    <property type="gene ID" value="CLYHEMG013956"/>
</dbReference>
<dbReference type="GO" id="GO:0008076">
    <property type="term" value="C:voltage-gated potassium channel complex"/>
    <property type="evidence" value="ECO:0007669"/>
    <property type="project" value="InterPro"/>
</dbReference>
<dbReference type="Gene3D" id="3.40.190.10">
    <property type="entry name" value="Periplasmic binding protein-like II"/>
    <property type="match status" value="1"/>
</dbReference>
<feature type="transmembrane region" description="Helical" evidence="8">
    <location>
        <begin position="433"/>
        <end position="452"/>
    </location>
</feature>
<evidence type="ECO:0000313" key="12">
    <source>
        <dbReference type="Proteomes" id="UP000594262"/>
    </source>
</evidence>
<dbReference type="Proteomes" id="UP000594262">
    <property type="component" value="Unplaced"/>
</dbReference>
<dbReference type="RefSeq" id="XP_066931222.1">
    <property type="nucleotide sequence ID" value="XM_067075121.1"/>
</dbReference>
<keyword evidence="12" id="KW-1185">Reference proteome</keyword>
<evidence type="ECO:0000256" key="3">
    <source>
        <dbReference type="ARBA" id="ARBA00022692"/>
    </source>
</evidence>
<evidence type="ECO:0000256" key="1">
    <source>
        <dbReference type="ARBA" id="ARBA00004141"/>
    </source>
</evidence>
<feature type="domain" description="Potassium channel" evidence="10">
    <location>
        <begin position="213"/>
        <end position="267"/>
    </location>
</feature>
<dbReference type="GO" id="GO:0005251">
    <property type="term" value="F:delayed rectifier potassium channel activity"/>
    <property type="evidence" value="ECO:0007669"/>
    <property type="project" value="TreeGrafter"/>
</dbReference>
<reference evidence="11" key="1">
    <citation type="submission" date="2021-01" db="UniProtKB">
        <authorList>
            <consortium name="EnsemblMetazoa"/>
        </authorList>
    </citation>
    <scope>IDENTIFICATION</scope>
</reference>
<dbReference type="AlphaFoldDB" id="A0A7M5WVV5"/>
<keyword evidence="3 8" id="KW-0812">Transmembrane</keyword>
<dbReference type="Pfam" id="PF07885">
    <property type="entry name" value="Ion_trans_2"/>
    <property type="match status" value="1"/>
</dbReference>
<dbReference type="OrthoDB" id="5975586at2759"/>
<evidence type="ECO:0000313" key="11">
    <source>
        <dbReference type="EnsemblMetazoa" id="CLYHEMP013956.1"/>
    </source>
</evidence>
<feature type="signal peptide" evidence="9">
    <location>
        <begin position="1"/>
        <end position="18"/>
    </location>
</feature>
<dbReference type="GO" id="GO:0001508">
    <property type="term" value="P:action potential"/>
    <property type="evidence" value="ECO:0007669"/>
    <property type="project" value="TreeGrafter"/>
</dbReference>
<sequence>MSILTFITILGWIQDSHQQAEYYLPKCSIRYETRHYYYNQLSADEIHQHQPLCNKTFKVAYADFPPYVFQDEKGNVKGLIPIFFQKIFNETCCLGQGMKFEYLPEKTHKQLVMDQHNYSIAADLAIPIPNFRDVDYYTGMYYSTILYNDHVDVAGVLEPREPADKMTSLFKSLIQTWPLLLMTVAMAIGSGSIVWILDNKTNNEQFPEHFPDGMAEGIWWAFVSMTTVGYGDRTPSFWAARLFAVVWIFIGVTFFGMYLGTITSVMTTNLQIDKEFQIQNKKIGVLSWTNAPKQVVIVMEGFVEEYNTPTEMIEALKQDQIDGIALDSFMMDYYMSQIKEAKPDVEIQTRGKTFKTGIGFVTNSEKIRNLITGFYGLNMDNIIQVWSGDIWKKAIEESIMSNKTGGGIWNEKFTRVNKNNKETLELFTYKHPSFLICLVSMFVTSCVCVLINQTVTRCKRKRQDVSMESQGVILKSIAK</sequence>
<dbReference type="PANTHER" id="PTHR11537:SF252">
    <property type="entry name" value="POTASSIUM VOLTAGE-GATED CHANNEL PROTEIN SHAW"/>
    <property type="match status" value="1"/>
</dbReference>
<evidence type="ECO:0000256" key="6">
    <source>
        <dbReference type="ARBA" id="ARBA00023136"/>
    </source>
</evidence>
<evidence type="ECO:0000256" key="2">
    <source>
        <dbReference type="ARBA" id="ARBA00022448"/>
    </source>
</evidence>
<keyword evidence="9" id="KW-0732">Signal</keyword>
<keyword evidence="4 8" id="KW-1133">Transmembrane helix</keyword>
<feature type="transmembrane region" description="Helical" evidence="8">
    <location>
        <begin position="239"/>
        <end position="259"/>
    </location>
</feature>
<accession>A0A7M5WVV5</accession>
<evidence type="ECO:0000256" key="8">
    <source>
        <dbReference type="SAM" id="Phobius"/>
    </source>
</evidence>
<keyword evidence="5" id="KW-0406">Ion transport</keyword>
<evidence type="ECO:0000256" key="4">
    <source>
        <dbReference type="ARBA" id="ARBA00022989"/>
    </source>
</evidence>
<keyword evidence="2" id="KW-0813">Transport</keyword>